<dbReference type="EC" id="1.11.1.6" evidence="3 10"/>
<dbReference type="InterPro" id="IPR043156">
    <property type="entry name" value="Catalase_clade2_helical"/>
</dbReference>
<feature type="binding site" evidence="13">
    <location>
        <position position="78"/>
    </location>
    <ligand>
        <name>heme</name>
        <dbReference type="ChEBI" id="CHEBI:30413"/>
    </ligand>
</feature>
<dbReference type="GO" id="GO:0006979">
    <property type="term" value="P:response to oxidative stress"/>
    <property type="evidence" value="ECO:0007669"/>
    <property type="project" value="InterPro"/>
</dbReference>
<dbReference type="GO" id="GO:0005829">
    <property type="term" value="C:cytosol"/>
    <property type="evidence" value="ECO:0007669"/>
    <property type="project" value="TreeGrafter"/>
</dbReference>
<evidence type="ECO:0000256" key="4">
    <source>
        <dbReference type="ARBA" id="ARBA00022559"/>
    </source>
</evidence>
<dbReference type="RefSeq" id="WP_119761682.1">
    <property type="nucleotide sequence ID" value="NZ_QYUM01000003.1"/>
</dbReference>
<evidence type="ECO:0000256" key="3">
    <source>
        <dbReference type="ARBA" id="ARBA00012314"/>
    </source>
</evidence>
<evidence type="ECO:0000256" key="11">
    <source>
        <dbReference type="PIRSR" id="PIRSR038927-1"/>
    </source>
</evidence>
<name>A0A418WK97_9SPHN</name>
<evidence type="ECO:0000256" key="14">
    <source>
        <dbReference type="RuleBase" id="RU000498"/>
    </source>
</evidence>
<evidence type="ECO:0000256" key="12">
    <source>
        <dbReference type="PIRSR" id="PIRSR038927-2"/>
    </source>
</evidence>
<dbReference type="SMART" id="SM01060">
    <property type="entry name" value="Catalase"/>
    <property type="match status" value="1"/>
</dbReference>
<dbReference type="Pfam" id="PF06628">
    <property type="entry name" value="Catalase-rel"/>
    <property type="match status" value="1"/>
</dbReference>
<feature type="domain" description="Catalase core" evidence="16">
    <location>
        <begin position="34"/>
        <end position="422"/>
    </location>
</feature>
<comment type="similarity">
    <text evidence="2">Belongs to the catalase family. HPII subfamily.</text>
</comment>
<evidence type="ECO:0000256" key="13">
    <source>
        <dbReference type="PIRSR" id="PIRSR038927-3"/>
    </source>
</evidence>
<dbReference type="InterPro" id="IPR024712">
    <property type="entry name" value="Catalase_clade2"/>
</dbReference>
<dbReference type="InterPro" id="IPR010582">
    <property type="entry name" value="Catalase_immune_responsive"/>
</dbReference>
<dbReference type="InterPro" id="IPR024708">
    <property type="entry name" value="Catalase_AS"/>
</dbReference>
<organism evidence="17 18">
    <name type="scientific">Sphingomonas cavernae</name>
    <dbReference type="NCBI Taxonomy" id="2320861"/>
    <lineage>
        <taxon>Bacteria</taxon>
        <taxon>Pseudomonadati</taxon>
        <taxon>Pseudomonadota</taxon>
        <taxon>Alphaproteobacteria</taxon>
        <taxon>Sphingomonadales</taxon>
        <taxon>Sphingomonadaceae</taxon>
        <taxon>Sphingomonas</taxon>
    </lineage>
</organism>
<sequence>MAKKAHYETQPGNGGEAHQQIPRDASHDPEGHLTTSQGIRISDNQNQLKAGARGPVLLEDFVLREKIFHFDHERIPERIVHARGSAAHGYFELYDSLADITRADLFQRAGEKTPVFTRFSTVAGGAGSVDTPRDVRGFAVKFYTKEGNWDLVGNNIPVFFIQDAIKFPDLVHSVKMEADRGYPQSATAHDTFWDFIGLMPESMHMVMWIMSDRTIPRSLRTIQGFGVHTFRFVNARGKSTFVKFHWKPKLGLRSTIWDEAVKIAGADPDFHRRDLFEAIESGDFPEWELGIQTFDEEFADGLPYDVLDATKIIPEEILPVQPIGRMVLDRWPDNFFAETEQVAYCPANIVPGIDFSNDPLLQGRLFSYLDTQLKRLGSANFHQIPINAPKCPVMNFQRDGHMQMMQPQGRANYEPNSLAEAGEEAGPRECPATGFTSFAGRNAADEQGDKLRIRAESFADHYSQARMFYRSLDPAEQAHLASALVFELSKVDLEHVRTRMLANLGNVDTALSGRVAQGLGMECPEPSATAAPVQDLKQSPALRLVRGALELDSLEGQTVGILIADGSDAGALKKLKSEVEAAGARALIIAPKVGSTVLSDGKAIAADAQLAGCPSVMVDAIALVLSEDGTQALTGEAAAVQFVMDAFGHLKAIGHTPACKPLLDKAGVVTDEGVVPIERFAGIAGKRFWDREPSLRTLA</sequence>
<accession>A0A418WK97</accession>
<feature type="binding site" evidence="13">
    <location>
        <position position="167"/>
    </location>
    <ligand>
        <name>heme</name>
        <dbReference type="ChEBI" id="CHEBI:30413"/>
    </ligand>
</feature>
<dbReference type="PANTHER" id="PTHR42821">
    <property type="entry name" value="CATALASE"/>
    <property type="match status" value="1"/>
</dbReference>
<dbReference type="InterPro" id="IPR029062">
    <property type="entry name" value="Class_I_gatase-like"/>
</dbReference>
<dbReference type="PANTHER" id="PTHR42821:SF1">
    <property type="entry name" value="CATALASE-B"/>
    <property type="match status" value="1"/>
</dbReference>
<feature type="binding site" description="axial binding residue" evidence="12">
    <location>
        <position position="368"/>
    </location>
    <ligand>
        <name>heme</name>
        <dbReference type="ChEBI" id="CHEBI:30413"/>
    </ligand>
    <ligandPart>
        <name>Fe</name>
        <dbReference type="ChEBI" id="CHEBI:18248"/>
    </ligandPart>
</feature>
<reference evidence="17 18" key="1">
    <citation type="submission" date="2018-09" db="EMBL/GenBank/DDBJ databases">
        <authorList>
            <person name="Zhu H."/>
        </authorList>
    </citation>
    <scope>NUCLEOTIDE SEQUENCE [LARGE SCALE GENOMIC DNA]</scope>
    <source>
        <strain evidence="17 18">K2R01-6</strain>
    </source>
</reference>
<comment type="catalytic activity">
    <reaction evidence="10 14">
        <text>2 H2O2 = O2 + 2 H2O</text>
        <dbReference type="Rhea" id="RHEA:20309"/>
        <dbReference type="ChEBI" id="CHEBI:15377"/>
        <dbReference type="ChEBI" id="CHEBI:15379"/>
        <dbReference type="ChEBI" id="CHEBI:16240"/>
        <dbReference type="EC" id="1.11.1.6"/>
    </reaction>
</comment>
<dbReference type="EMBL" id="QYUM01000003">
    <property type="protein sequence ID" value="RJF90464.1"/>
    <property type="molecule type" value="Genomic_DNA"/>
</dbReference>
<dbReference type="Pfam" id="PF00199">
    <property type="entry name" value="Catalase"/>
    <property type="match status" value="1"/>
</dbReference>
<dbReference type="GO" id="GO:0046872">
    <property type="term" value="F:metal ion binding"/>
    <property type="evidence" value="ECO:0007669"/>
    <property type="project" value="UniProtKB-KW"/>
</dbReference>
<feature type="binding site" evidence="13">
    <location>
        <position position="364"/>
    </location>
    <ligand>
        <name>heme</name>
        <dbReference type="ChEBI" id="CHEBI:30413"/>
    </ligand>
</feature>
<dbReference type="SUPFAM" id="SSF52317">
    <property type="entry name" value="Class I glutamine amidotransferase-like"/>
    <property type="match status" value="1"/>
</dbReference>
<dbReference type="Gene3D" id="1.20.1370.20">
    <property type="match status" value="1"/>
</dbReference>
<feature type="compositionally biased region" description="Polar residues" evidence="15">
    <location>
        <begin position="33"/>
        <end position="46"/>
    </location>
</feature>
<dbReference type="InterPro" id="IPR020835">
    <property type="entry name" value="Catalase_sf"/>
</dbReference>
<feature type="region of interest" description="Disordered" evidence="15">
    <location>
        <begin position="1"/>
        <end position="46"/>
    </location>
</feature>
<evidence type="ECO:0000256" key="1">
    <source>
        <dbReference type="ARBA" id="ARBA00001971"/>
    </source>
</evidence>
<dbReference type="InterPro" id="IPR041399">
    <property type="entry name" value="Catalase_large_C"/>
</dbReference>
<keyword evidence="8 10" id="KW-0408">Iron</keyword>
<dbReference type="Proteomes" id="UP000286100">
    <property type="component" value="Unassembled WGS sequence"/>
</dbReference>
<keyword evidence="9 10" id="KW-0376">Hydrogen peroxide</keyword>
<evidence type="ECO:0000256" key="7">
    <source>
        <dbReference type="ARBA" id="ARBA00023002"/>
    </source>
</evidence>
<keyword evidence="5 10" id="KW-0349">Heme</keyword>
<comment type="caution">
    <text evidence="17">The sequence shown here is derived from an EMBL/GenBank/DDBJ whole genome shotgun (WGS) entry which is preliminary data.</text>
</comment>
<evidence type="ECO:0000256" key="9">
    <source>
        <dbReference type="ARBA" id="ARBA00023324"/>
    </source>
</evidence>
<dbReference type="GO" id="GO:0004096">
    <property type="term" value="F:catalase activity"/>
    <property type="evidence" value="ECO:0007669"/>
    <property type="project" value="UniProtKB-UniRule"/>
</dbReference>
<dbReference type="PROSITE" id="PS00437">
    <property type="entry name" value="CATALASE_1"/>
    <property type="match status" value="1"/>
</dbReference>
<dbReference type="Gene3D" id="2.40.180.10">
    <property type="entry name" value="Catalase core domain"/>
    <property type="match status" value="1"/>
</dbReference>
<dbReference type="AlphaFoldDB" id="A0A418WK97"/>
<feature type="active site" evidence="11">
    <location>
        <position position="154"/>
    </location>
</feature>
<dbReference type="PROSITE" id="PS51402">
    <property type="entry name" value="CATALASE_3"/>
    <property type="match status" value="1"/>
</dbReference>
<dbReference type="Gene3D" id="3.40.50.880">
    <property type="match status" value="1"/>
</dbReference>
<evidence type="ECO:0000256" key="5">
    <source>
        <dbReference type="ARBA" id="ARBA00022617"/>
    </source>
</evidence>
<dbReference type="SUPFAM" id="SSF56634">
    <property type="entry name" value="Heme-dependent catalase-like"/>
    <property type="match status" value="1"/>
</dbReference>
<comment type="function">
    <text evidence="10">Decomposes hydrogen peroxide into water and oxygen; serves to protect cells from the toxic effects of hydrogen peroxide.</text>
</comment>
<keyword evidence="6 10" id="KW-0479">Metal-binding</keyword>
<evidence type="ECO:0000256" key="2">
    <source>
        <dbReference type="ARBA" id="ARBA00010660"/>
    </source>
</evidence>
<protein>
    <recommendedName>
        <fullName evidence="3 10">Catalase</fullName>
        <ecNumber evidence="3 10">1.11.1.6</ecNumber>
    </recommendedName>
</protein>
<gene>
    <name evidence="17" type="ORF">D3876_09500</name>
</gene>
<dbReference type="Pfam" id="PF18011">
    <property type="entry name" value="Catalase_C"/>
    <property type="match status" value="1"/>
</dbReference>
<evidence type="ECO:0000256" key="8">
    <source>
        <dbReference type="ARBA" id="ARBA00023004"/>
    </source>
</evidence>
<evidence type="ECO:0000313" key="18">
    <source>
        <dbReference type="Proteomes" id="UP000286100"/>
    </source>
</evidence>
<dbReference type="FunFam" id="2.40.180.10:FF:000003">
    <property type="entry name" value="Catalase"/>
    <property type="match status" value="1"/>
</dbReference>
<feature type="binding site" evidence="13">
    <location>
        <position position="118"/>
    </location>
    <ligand>
        <name>heme</name>
        <dbReference type="ChEBI" id="CHEBI:30413"/>
    </ligand>
</feature>
<dbReference type="GO" id="GO:0042744">
    <property type="term" value="P:hydrogen peroxide catabolic process"/>
    <property type="evidence" value="ECO:0007669"/>
    <property type="project" value="UniProtKB-UniRule"/>
</dbReference>
<dbReference type="PIRSF" id="PIRSF038927">
    <property type="entry name" value="Catalase_clade2"/>
    <property type="match status" value="1"/>
</dbReference>
<comment type="cofactor">
    <cofactor evidence="1 10 12">
        <name>heme</name>
        <dbReference type="ChEBI" id="CHEBI:30413"/>
    </cofactor>
</comment>
<dbReference type="InterPro" id="IPR018028">
    <property type="entry name" value="Catalase"/>
</dbReference>
<dbReference type="InterPro" id="IPR002226">
    <property type="entry name" value="Catalase_haem_BS"/>
</dbReference>
<evidence type="ECO:0000256" key="15">
    <source>
        <dbReference type="SAM" id="MobiDB-lite"/>
    </source>
</evidence>
<evidence type="ECO:0000259" key="16">
    <source>
        <dbReference type="SMART" id="SM01060"/>
    </source>
</evidence>
<dbReference type="CDD" id="cd03132">
    <property type="entry name" value="GATase1_catalase"/>
    <property type="match status" value="1"/>
</dbReference>
<evidence type="ECO:0000313" key="17">
    <source>
        <dbReference type="EMBL" id="RJF90464.1"/>
    </source>
</evidence>
<keyword evidence="18" id="KW-1185">Reference proteome</keyword>
<dbReference type="OrthoDB" id="9761719at2"/>
<dbReference type="PROSITE" id="PS00438">
    <property type="entry name" value="CATALASE_2"/>
    <property type="match status" value="1"/>
</dbReference>
<evidence type="ECO:0000256" key="10">
    <source>
        <dbReference type="PIRNR" id="PIRNR038927"/>
    </source>
</evidence>
<dbReference type="GO" id="GO:0020037">
    <property type="term" value="F:heme binding"/>
    <property type="evidence" value="ECO:0007669"/>
    <property type="project" value="UniProtKB-UniRule"/>
</dbReference>
<dbReference type="PRINTS" id="PR00067">
    <property type="entry name" value="CATALASE"/>
</dbReference>
<keyword evidence="7 10" id="KW-0560">Oxidoreductase</keyword>
<keyword evidence="4 10" id="KW-0575">Peroxidase</keyword>
<dbReference type="InterPro" id="IPR011614">
    <property type="entry name" value="Catalase_core"/>
</dbReference>
<feature type="active site" evidence="11">
    <location>
        <position position="81"/>
    </location>
</feature>
<feature type="binding site" evidence="13">
    <location>
        <position position="375"/>
    </location>
    <ligand>
        <name>heme</name>
        <dbReference type="ChEBI" id="CHEBI:30413"/>
    </ligand>
</feature>
<proteinExistence type="inferred from homology"/>
<evidence type="ECO:0000256" key="6">
    <source>
        <dbReference type="ARBA" id="ARBA00022723"/>
    </source>
</evidence>